<keyword evidence="1" id="KW-1133">Transmembrane helix</keyword>
<feature type="transmembrane region" description="Helical" evidence="1">
    <location>
        <begin position="117"/>
        <end position="139"/>
    </location>
</feature>
<evidence type="ECO:0000313" key="2">
    <source>
        <dbReference type="Proteomes" id="UP001165780"/>
    </source>
</evidence>
<keyword evidence="1" id="KW-0472">Membrane</keyword>
<evidence type="ECO:0000313" key="3">
    <source>
        <dbReference type="RefSeq" id="XP_053750948.1"/>
    </source>
</evidence>
<feature type="transmembrane region" description="Helical" evidence="1">
    <location>
        <begin position="85"/>
        <end position="105"/>
    </location>
</feature>
<dbReference type="RefSeq" id="XP_053750948.1">
    <property type="nucleotide sequence ID" value="XM_053894973.1"/>
</dbReference>
<keyword evidence="1" id="KW-0812">Transmembrane</keyword>
<name>A0A9W2UX59_PANPR</name>
<keyword evidence="2" id="KW-1185">Reference proteome</keyword>
<accession>A0A9W2UX59</accession>
<reference evidence="3" key="1">
    <citation type="submission" date="2025-08" db="UniProtKB">
        <authorList>
            <consortium name="RefSeq"/>
        </authorList>
    </citation>
    <scope>IDENTIFICATION</scope>
    <source>
        <tissue evidence="3">Whole blood</tissue>
    </source>
</reference>
<proteinExistence type="predicted"/>
<sequence>MLCQKAQQEGLKEMQASNAKAMAVCAEAINALDKSVIPKVGSRKLNQLAYITHPMLWKCAHARDAKGLRLCQPKAKAKVQTKAQVVALAPDVAGGAGSLIKALIWRLLSANVRTEGLVLPWASICRGWYLSVLVAQINLRQDLLKKKKKRKFLENWK</sequence>
<dbReference type="AlphaFoldDB" id="A0A9W2UX59"/>
<protein>
    <submittedName>
        <fullName evidence="3">60S ribosomal protein L29-like</fullName>
    </submittedName>
</protein>
<evidence type="ECO:0000256" key="1">
    <source>
        <dbReference type="SAM" id="Phobius"/>
    </source>
</evidence>
<gene>
    <name evidence="3" type="primary">LOC128774939</name>
</gene>
<dbReference type="Proteomes" id="UP001165780">
    <property type="component" value="Unplaced"/>
</dbReference>
<organism evidence="2 3">
    <name type="scientific">Panthera pardus</name>
    <name type="common">Leopard</name>
    <name type="synonym">Felis pardus</name>
    <dbReference type="NCBI Taxonomy" id="9691"/>
    <lineage>
        <taxon>Eukaryota</taxon>
        <taxon>Metazoa</taxon>
        <taxon>Chordata</taxon>
        <taxon>Craniata</taxon>
        <taxon>Vertebrata</taxon>
        <taxon>Euteleostomi</taxon>
        <taxon>Mammalia</taxon>
        <taxon>Eutheria</taxon>
        <taxon>Laurasiatheria</taxon>
        <taxon>Carnivora</taxon>
        <taxon>Feliformia</taxon>
        <taxon>Felidae</taxon>
        <taxon>Pantherinae</taxon>
        <taxon>Panthera</taxon>
    </lineage>
</organism>
<dbReference type="GeneID" id="128774939"/>